<accession>A0AAP4PX26</accession>
<evidence type="ECO:0000256" key="1">
    <source>
        <dbReference type="ARBA" id="ARBA00003293"/>
    </source>
</evidence>
<dbReference type="Proteomes" id="UP001171508">
    <property type="component" value="Unassembled WGS sequence"/>
</dbReference>
<dbReference type="Pfam" id="PF05840">
    <property type="entry name" value="Phage_GPA"/>
    <property type="match status" value="1"/>
</dbReference>
<keyword evidence="5 8" id="KW-0255">Endonuclease</keyword>
<evidence type="ECO:0000256" key="3">
    <source>
        <dbReference type="ARBA" id="ARBA00022705"/>
    </source>
</evidence>
<evidence type="ECO:0000313" key="9">
    <source>
        <dbReference type="Proteomes" id="UP001171508"/>
    </source>
</evidence>
<evidence type="ECO:0000256" key="6">
    <source>
        <dbReference type="ARBA" id="ARBA00022801"/>
    </source>
</evidence>
<keyword evidence="3" id="KW-0235">DNA replication</keyword>
<dbReference type="GO" id="GO:0004519">
    <property type="term" value="F:endonuclease activity"/>
    <property type="evidence" value="ECO:0007669"/>
    <property type="project" value="UniProtKB-KW"/>
</dbReference>
<reference evidence="8" key="2">
    <citation type="submission" date="2023-01" db="EMBL/GenBank/DDBJ databases">
        <authorList>
            <person name="Uljanovas D."/>
        </authorList>
    </citation>
    <scope>NUCLEOTIDE SEQUENCE</scope>
    <source>
        <strain evidence="8">H19</strain>
    </source>
</reference>
<sequence>MEHIKQELYKYSLHKEKQQSNFLRNQQNLKNVKTGEVLSLKYSFDFKQKEYVKTIEQKVNALVSIAIEQNLNPIFITLTVPSKFHPFKTLKNGVNVTNKNYKFVKLDDAIVEAYEELKTIYRTFYKRLKNCSKNIYYIKITEPHKSLIPHMHILIFVENEHLSNTKKLFIKIYKEYKLQRVDYDESILYDNLNNAVGYIMKYVLKTLNSDNEFFKRWLDGWRKKYKIRACEMSNLPISVEVYKKLYYNLPKDLKESLQKEIESNNQSFFEYFIQNTEVHQIIYSEKEDENM</sequence>
<evidence type="ECO:0000256" key="5">
    <source>
        <dbReference type="ARBA" id="ARBA00022759"/>
    </source>
</evidence>
<comment type="function">
    <text evidence="1">Possible endonuclease which induces a single-strand cut and initiates DNA replication.</text>
</comment>
<proteinExistence type="inferred from homology"/>
<name>A0AAP4PX26_9BACT</name>
<dbReference type="GO" id="GO:0006260">
    <property type="term" value="P:DNA replication"/>
    <property type="evidence" value="ECO:0007669"/>
    <property type="project" value="UniProtKB-KW"/>
</dbReference>
<dbReference type="AlphaFoldDB" id="A0AAP4PX26"/>
<organism evidence="8 9">
    <name type="scientific">Aliarcobacter butzleri</name>
    <dbReference type="NCBI Taxonomy" id="28197"/>
    <lineage>
        <taxon>Bacteria</taxon>
        <taxon>Pseudomonadati</taxon>
        <taxon>Campylobacterota</taxon>
        <taxon>Epsilonproteobacteria</taxon>
        <taxon>Campylobacterales</taxon>
        <taxon>Arcobacteraceae</taxon>
        <taxon>Aliarcobacter</taxon>
    </lineage>
</organism>
<keyword evidence="6" id="KW-0378">Hydrolase</keyword>
<evidence type="ECO:0000313" key="8">
    <source>
        <dbReference type="EMBL" id="MDN5131536.1"/>
    </source>
</evidence>
<dbReference type="GO" id="GO:0016787">
    <property type="term" value="F:hydrolase activity"/>
    <property type="evidence" value="ECO:0007669"/>
    <property type="project" value="UniProtKB-KW"/>
</dbReference>
<reference evidence="8" key="1">
    <citation type="journal article" date="2023" name="Microorganisms">
        <title>Genomic Characterization of Arcobacter butzleri Strains Isolated from Various Sources in Lithuania.</title>
        <authorList>
            <person name="Uljanovas D."/>
            <person name="Golz G."/>
            <person name="Fleischmann S."/>
            <person name="Kudirkiene E."/>
            <person name="Kasetiene N."/>
            <person name="Grineviciene A."/>
            <person name="Tamuleviciene E."/>
            <person name="Aksomaitiene J."/>
            <person name="Alter T."/>
            <person name="Malakauskas M."/>
        </authorList>
    </citation>
    <scope>NUCLEOTIDE SEQUENCE</scope>
    <source>
        <strain evidence="8">H19</strain>
    </source>
</reference>
<comment type="caution">
    <text evidence="8">The sequence shown here is derived from an EMBL/GenBank/DDBJ whole genome shotgun (WGS) entry which is preliminary data.</text>
</comment>
<gene>
    <name evidence="8" type="ORF">PJV92_02235</name>
</gene>
<dbReference type="InterPro" id="IPR008766">
    <property type="entry name" value="Replication_gene_A-like"/>
</dbReference>
<evidence type="ECO:0000256" key="4">
    <source>
        <dbReference type="ARBA" id="ARBA00022722"/>
    </source>
</evidence>
<evidence type="ECO:0000259" key="7">
    <source>
        <dbReference type="Pfam" id="PF05840"/>
    </source>
</evidence>
<keyword evidence="4" id="KW-0540">Nuclease</keyword>
<comment type="similarity">
    <text evidence="2">Belongs to the phage GPA family.</text>
</comment>
<dbReference type="RefSeq" id="WP_175530803.1">
    <property type="nucleotide sequence ID" value="NZ_JABWGL010000004.1"/>
</dbReference>
<protein>
    <submittedName>
        <fullName evidence="8">Replication endonuclease</fullName>
    </submittedName>
</protein>
<feature type="domain" description="Replication gene A protein-like" evidence="7">
    <location>
        <begin position="56"/>
        <end position="209"/>
    </location>
</feature>
<evidence type="ECO:0000256" key="2">
    <source>
        <dbReference type="ARBA" id="ARBA00009260"/>
    </source>
</evidence>
<dbReference type="EMBL" id="JAQJJM010000004">
    <property type="protein sequence ID" value="MDN5131536.1"/>
    <property type="molecule type" value="Genomic_DNA"/>
</dbReference>